<evidence type="ECO:0000313" key="1">
    <source>
        <dbReference type="EMBL" id="MDN3295410.1"/>
    </source>
</evidence>
<dbReference type="PROSITE" id="PS51318">
    <property type="entry name" value="TAT"/>
    <property type="match status" value="1"/>
</dbReference>
<dbReference type="InterPro" id="IPR006311">
    <property type="entry name" value="TAT_signal"/>
</dbReference>
<accession>A0ABT7Z7D2</accession>
<name>A0ABT7Z7D2_9ACTN</name>
<dbReference type="Proteomes" id="UP001174050">
    <property type="component" value="Unassembled WGS sequence"/>
</dbReference>
<reference evidence="1" key="1">
    <citation type="submission" date="2023-06" db="EMBL/GenBank/DDBJ databases">
        <title>WGS-Sequencing of Streptomyces ficellus isolate 21 collected from sand in Gara Djebilet Iron Mine in Algeria.</title>
        <authorList>
            <person name="Zegers G.P."/>
            <person name="Gomez A."/>
            <person name="Gueddou A."/>
            <person name="Zahara A.F."/>
            <person name="Worth M."/>
            <person name="Sevigny J.L."/>
            <person name="Tisa L."/>
        </authorList>
    </citation>
    <scope>NUCLEOTIDE SEQUENCE</scope>
    <source>
        <strain evidence="1">AS11</strain>
    </source>
</reference>
<organism evidence="1 2">
    <name type="scientific">Streptomyces ficellus</name>
    <dbReference type="NCBI Taxonomy" id="1977088"/>
    <lineage>
        <taxon>Bacteria</taxon>
        <taxon>Bacillati</taxon>
        <taxon>Actinomycetota</taxon>
        <taxon>Actinomycetes</taxon>
        <taxon>Kitasatosporales</taxon>
        <taxon>Streptomycetaceae</taxon>
        <taxon>Streptomyces</taxon>
    </lineage>
</organism>
<evidence type="ECO:0008006" key="3">
    <source>
        <dbReference type="Google" id="ProtNLM"/>
    </source>
</evidence>
<dbReference type="EMBL" id="JAUEPL010000020">
    <property type="protein sequence ID" value="MDN3295410.1"/>
    <property type="molecule type" value="Genomic_DNA"/>
</dbReference>
<keyword evidence="2" id="KW-1185">Reference proteome</keyword>
<evidence type="ECO:0000313" key="2">
    <source>
        <dbReference type="Proteomes" id="UP001174050"/>
    </source>
</evidence>
<sequence>MSVFHSRREFLALTGTADALALTGCGAGSGSGGPAWSAPGATAAVLAELARLREEHGTALL</sequence>
<protein>
    <recommendedName>
        <fullName evidence="3">Twin-arginine translocation signal domain-containing protein</fullName>
    </recommendedName>
</protein>
<comment type="caution">
    <text evidence="1">The sequence shown here is derived from an EMBL/GenBank/DDBJ whole genome shotgun (WGS) entry which is preliminary data.</text>
</comment>
<gene>
    <name evidence="1" type="ORF">QWM81_15380</name>
</gene>
<proteinExistence type="predicted"/>
<dbReference type="RefSeq" id="WP_290112538.1">
    <property type="nucleotide sequence ID" value="NZ_JAUEPL010000020.1"/>
</dbReference>